<dbReference type="Pfam" id="PF25539">
    <property type="entry name" value="Bestrophin_2"/>
    <property type="match status" value="1"/>
</dbReference>
<dbReference type="GO" id="GO:0005254">
    <property type="term" value="F:chloride channel activity"/>
    <property type="evidence" value="ECO:0007669"/>
    <property type="project" value="InterPro"/>
</dbReference>
<organism evidence="9">
    <name type="scientific">Dunaliella tertiolecta</name>
    <name type="common">Green alga</name>
    <dbReference type="NCBI Taxonomy" id="3047"/>
    <lineage>
        <taxon>Eukaryota</taxon>
        <taxon>Viridiplantae</taxon>
        <taxon>Chlorophyta</taxon>
        <taxon>core chlorophytes</taxon>
        <taxon>Chlorophyceae</taxon>
        <taxon>CS clade</taxon>
        <taxon>Chlamydomonadales</taxon>
        <taxon>Dunaliellaceae</taxon>
        <taxon>Dunaliella</taxon>
    </lineage>
</organism>
<evidence type="ECO:0008006" key="10">
    <source>
        <dbReference type="Google" id="ProtNLM"/>
    </source>
</evidence>
<sequence>MLAHKHMRISTTAASKPLQGTPTRNVWHLMVSRPAEVGTKPRNVKIAISRKEVMESRRYRRTVADPEWWSEYLTEDRFLKNIGSLFNSRIIRHLYGPLTSVALTATIVCVYETLRSEGVLPPEFPSICMPNQTPLNLTGFAVSLLLVFRTNQSYDRWWEARKVWGTILNRVRDITTQAAVFIPEDEPRLREGIRNWAIAFTRTLEAHLQGKLVERDLKSNLENTLSPYELDMVMNSQHKVVKCCSVLAELALQAPINSIERQMLQHNVQVFYDTLGMCERIMRTPLPLTYTRHSSRFLFVYINALPFAMYSAFGWGCIPITIMISALLLGIDEIGVQIEEPFGVLPLDAICTRAEIDMRSIIKEQPDLAEYVRGLRSGSAATARTVPAEVAEVR</sequence>
<evidence type="ECO:0000256" key="8">
    <source>
        <dbReference type="SAM" id="Phobius"/>
    </source>
</evidence>
<reference evidence="9" key="1">
    <citation type="submission" date="2021-01" db="EMBL/GenBank/DDBJ databases">
        <authorList>
            <person name="Corre E."/>
            <person name="Pelletier E."/>
            <person name="Niang G."/>
            <person name="Scheremetjew M."/>
            <person name="Finn R."/>
            <person name="Kale V."/>
            <person name="Holt S."/>
            <person name="Cochrane G."/>
            <person name="Meng A."/>
            <person name="Brown T."/>
            <person name="Cohen L."/>
        </authorList>
    </citation>
    <scope>NUCLEOTIDE SEQUENCE</scope>
    <source>
        <strain evidence="9">CCMP1320</strain>
    </source>
</reference>
<gene>
    <name evidence="9" type="ORF">DTER00134_LOCUS3829</name>
</gene>
<dbReference type="PANTHER" id="PTHR33281">
    <property type="entry name" value="UPF0187 PROTEIN YNEE"/>
    <property type="match status" value="1"/>
</dbReference>
<accession>A0A7S3QPG3</accession>
<proteinExistence type="predicted"/>
<name>A0A7S3QPG3_DUNTE</name>
<keyword evidence="2" id="KW-0813">Transport</keyword>
<keyword evidence="6" id="KW-0406">Ion transport</keyword>
<dbReference type="AlphaFoldDB" id="A0A7S3QPG3"/>
<evidence type="ECO:0000256" key="6">
    <source>
        <dbReference type="ARBA" id="ARBA00023065"/>
    </source>
</evidence>
<keyword evidence="5 8" id="KW-1133">Transmembrane helix</keyword>
<keyword evidence="7 8" id="KW-0472">Membrane</keyword>
<dbReference type="GO" id="GO:0005886">
    <property type="term" value="C:plasma membrane"/>
    <property type="evidence" value="ECO:0007669"/>
    <property type="project" value="UniProtKB-SubCell"/>
</dbReference>
<evidence type="ECO:0000256" key="5">
    <source>
        <dbReference type="ARBA" id="ARBA00022989"/>
    </source>
</evidence>
<evidence type="ECO:0000313" key="9">
    <source>
        <dbReference type="EMBL" id="CAE0488759.1"/>
    </source>
</evidence>
<comment type="subcellular location">
    <subcellularLocation>
        <location evidence="1">Cell membrane</location>
        <topology evidence="1">Multi-pass membrane protein</topology>
    </subcellularLocation>
</comment>
<dbReference type="EMBL" id="HBIP01007257">
    <property type="protein sequence ID" value="CAE0488759.1"/>
    <property type="molecule type" value="Transcribed_RNA"/>
</dbReference>
<dbReference type="InterPro" id="IPR044669">
    <property type="entry name" value="YneE/VCCN1/2-like"/>
</dbReference>
<evidence type="ECO:0000256" key="7">
    <source>
        <dbReference type="ARBA" id="ARBA00023136"/>
    </source>
</evidence>
<keyword evidence="3" id="KW-1003">Cell membrane</keyword>
<evidence type="ECO:0000256" key="4">
    <source>
        <dbReference type="ARBA" id="ARBA00022692"/>
    </source>
</evidence>
<dbReference type="PANTHER" id="PTHR33281:SF19">
    <property type="entry name" value="VOLTAGE-DEPENDENT ANION CHANNEL-FORMING PROTEIN YNEE"/>
    <property type="match status" value="1"/>
</dbReference>
<keyword evidence="4 8" id="KW-0812">Transmembrane</keyword>
<protein>
    <recommendedName>
        <fullName evidence="10">Bestrophin homolog</fullName>
    </recommendedName>
</protein>
<feature type="transmembrane region" description="Helical" evidence="8">
    <location>
        <begin position="298"/>
        <end position="331"/>
    </location>
</feature>
<evidence type="ECO:0000256" key="2">
    <source>
        <dbReference type="ARBA" id="ARBA00022448"/>
    </source>
</evidence>
<evidence type="ECO:0000256" key="3">
    <source>
        <dbReference type="ARBA" id="ARBA00022475"/>
    </source>
</evidence>
<evidence type="ECO:0000256" key="1">
    <source>
        <dbReference type="ARBA" id="ARBA00004651"/>
    </source>
</evidence>